<gene>
    <name evidence="13" type="ORF">FSB_LOCUS3684</name>
</gene>
<evidence type="ECO:0000259" key="12">
    <source>
        <dbReference type="Pfam" id="PF17917"/>
    </source>
</evidence>
<protein>
    <recommendedName>
        <fullName evidence="1">RNA-directed DNA polymerase</fullName>
        <ecNumber evidence="1">2.7.7.49</ecNumber>
    </recommendedName>
</protein>
<dbReference type="GO" id="GO:0004519">
    <property type="term" value="F:endonuclease activity"/>
    <property type="evidence" value="ECO:0007669"/>
    <property type="project" value="UniProtKB-KW"/>
</dbReference>
<evidence type="ECO:0000256" key="3">
    <source>
        <dbReference type="ARBA" id="ARBA00022695"/>
    </source>
</evidence>
<dbReference type="InterPro" id="IPR036691">
    <property type="entry name" value="Endo/exonu/phosph_ase_sf"/>
</dbReference>
<dbReference type="SUPFAM" id="SSF50630">
    <property type="entry name" value="Acid proteases"/>
    <property type="match status" value="1"/>
</dbReference>
<name>A0A2N9ELU7_FAGSY</name>
<feature type="domain" description="Reverse transcriptase" evidence="9">
    <location>
        <begin position="1514"/>
        <end position="1669"/>
    </location>
</feature>
<accession>A0A2N9ELU7</accession>
<dbReference type="CDD" id="cd09274">
    <property type="entry name" value="RNase_HI_RT_Ty3"/>
    <property type="match status" value="1"/>
</dbReference>
<dbReference type="InterPro" id="IPR005135">
    <property type="entry name" value="Endo/exonuclease/phosphatase"/>
</dbReference>
<dbReference type="SUPFAM" id="SSF56672">
    <property type="entry name" value="DNA/RNA polymerases"/>
    <property type="match status" value="1"/>
</dbReference>
<organism evidence="13">
    <name type="scientific">Fagus sylvatica</name>
    <name type="common">Beechnut</name>
    <dbReference type="NCBI Taxonomy" id="28930"/>
    <lineage>
        <taxon>Eukaryota</taxon>
        <taxon>Viridiplantae</taxon>
        <taxon>Streptophyta</taxon>
        <taxon>Embryophyta</taxon>
        <taxon>Tracheophyta</taxon>
        <taxon>Spermatophyta</taxon>
        <taxon>Magnoliopsida</taxon>
        <taxon>eudicotyledons</taxon>
        <taxon>Gunneridae</taxon>
        <taxon>Pentapetalae</taxon>
        <taxon>rosids</taxon>
        <taxon>fabids</taxon>
        <taxon>Fagales</taxon>
        <taxon>Fagaceae</taxon>
        <taxon>Fagus</taxon>
    </lineage>
</organism>
<dbReference type="PANTHER" id="PTHR37984:SF5">
    <property type="entry name" value="PROTEIN NYNRIN-LIKE"/>
    <property type="match status" value="1"/>
</dbReference>
<dbReference type="InterPro" id="IPR005162">
    <property type="entry name" value="Retrotrans_gag_dom"/>
</dbReference>
<keyword evidence="4" id="KW-0540">Nuclease</keyword>
<keyword evidence="2" id="KW-0808">Transferase</keyword>
<feature type="domain" description="Reverse transcriptase RNase H-like" evidence="12">
    <location>
        <begin position="1758"/>
        <end position="1861"/>
    </location>
</feature>
<evidence type="ECO:0000313" key="13">
    <source>
        <dbReference type="EMBL" id="SPC75802.1"/>
    </source>
</evidence>
<evidence type="ECO:0000256" key="7">
    <source>
        <dbReference type="ARBA" id="ARBA00022918"/>
    </source>
</evidence>
<dbReference type="InterPro" id="IPR021109">
    <property type="entry name" value="Peptidase_aspartic_dom_sf"/>
</dbReference>
<dbReference type="Gene3D" id="2.40.70.10">
    <property type="entry name" value="Acid Proteases"/>
    <property type="match status" value="1"/>
</dbReference>
<evidence type="ECO:0000259" key="11">
    <source>
        <dbReference type="Pfam" id="PF03732"/>
    </source>
</evidence>
<dbReference type="GO" id="GO:0016787">
    <property type="term" value="F:hydrolase activity"/>
    <property type="evidence" value="ECO:0007669"/>
    <property type="project" value="UniProtKB-KW"/>
</dbReference>
<dbReference type="EC" id="2.7.7.49" evidence="1"/>
<dbReference type="InterPro" id="IPR041373">
    <property type="entry name" value="RT_RNaseH"/>
</dbReference>
<dbReference type="Gene3D" id="3.10.10.10">
    <property type="entry name" value="HIV Type 1 Reverse Transcriptase, subunit A, domain 1"/>
    <property type="match status" value="1"/>
</dbReference>
<dbReference type="CDD" id="cd00303">
    <property type="entry name" value="retropepsin_like"/>
    <property type="match status" value="1"/>
</dbReference>
<evidence type="ECO:0000256" key="4">
    <source>
        <dbReference type="ARBA" id="ARBA00022722"/>
    </source>
</evidence>
<proteinExistence type="predicted"/>
<dbReference type="InterPro" id="IPR050951">
    <property type="entry name" value="Retrovirus_Pol_polyprotein"/>
</dbReference>
<sequence length="2018" mass="230410">MKKEGAQQEDERYFHQNINKGNAVTKAQTYGDCQPSIVADQEECTISHQASSKAWFGVLGSTTHRHKLGPSSTNHKVTHGTSLNFEHLHNAVTVRALKAQIKRVHPEIVFLSETKADEARMDKVMKTLGYSKKLAINARGKAGGLCMMWINSIDVKVLEFDSNIIAIEIKEGNCVWVLVGFYGPAYMINRRGAWEHLNALLESIQEPWACFGDFNLTISDEEKLGGRRGNSSRQNFLQDMMFELGAIDLGYFGNQFTWSNNRWGRNAIKERLDREIASMSWRLTFPKATIYHPKAIKSDHCPIVLDTNPDDTFYPRPFRFEVAWTRDPKSLDIIKEAWVTNAKGSECFKLYKKQYNTQMALKKWNREVFGHCQNRIDSLMLQIQQIQQNEATEENHRDEACLQYELNRKEIRKHFLTHFTSQFCEEEVDFPTNLEESIPNSISDGENEELCRIPTPQEIKKILFDMSAQKSPGPDGLPVLFYKKYWGTVGNDVIRAVTNFFISGRLLREVNNTFLVLIPKLFVCITLCMSTWVRNEKGRLEIFETYFANLFDTPTSSPKSSTMGDDTDSNHEGNRKTMYDLLHPTQSSIPSCIMFPPNAPYVELKQGLLAILPDFRGLENENPYVHIRAFEEVINSFYAQHAVETAKLRFFPFSLKDRARGWLYTLKPRSIGNWGEMGHEFYKKYFPPHKVQQVKRKISSFIQGENESLFQAWERYKDLFNFCPTHSYENWRLVAYFYEGLTPRDRQFVQLSCGGGFLQKEPEDAIDYLDEIAENSNTWIGPSATESTDRSRTTSTTAGRGIYQLKEEDTMKAKLESLTKEIEALKLKDTIGAKQGYQAEIHEVCTVCHNEHPIKDCPLLPNLVGIYEEQCGAIGNFKKPYSPYSETYNPGWKNHPNFGWKNDTSSPQQSSLPQRNFSQSYPTQHASQPSSSSSNSLEHNLNAFIEAQTKANQMYDAFNQKHEATIQKHDAILNRLVEDNKEFRSHLSKLTTTLSVNEKGKFPSQAHIPHGQYMAQGSQDKPNNEHVNVVTTRSGKTVVTPPVEEQTENRDNIEEPTINEPVRRPISVPFPQALKTSRKLDSSPEILENLRQVRINLPLLHVIKQVPSYAKILKDLCTMKRKQNVKKTAFLTEQVSALIQHKIPPKYKDPGCPTISCIIGDHDIEQALLDLGASVNLMPYSVYLQLGLGELKPTMVVLQLADRSVKTPKGVVEDVLVQIDKFYYPVDFLILETESVVHANSKIPIILGRPFLATANALINCRNGLMKLSFGHMTLEVNIFNIGKQIFEDEDCEVVNWIDAVVQEQFTKTYHSDPLDSCLLNFSDGDSSIGSNIANVCSLLDLQVMELNCWKPRFEELPKSENKALPSSVAIPKLELKQLPNGLKYAFLESGDTFPVVISSILNMDQEGKLVELLRKHKTAIGWTIADIKGISPLICTHRINFEDEVKASRQPQRRLNPNMREVVKTEVLKLLDAGIIYPISDSKWVSPTQVVPKKSGVTVVKNEHGELVPTKLVTGWRMCIDYRKLNTATRKDHFPLPFIDQVLERVAGHSFYCFLDGYSGYYQIEIDLEDQDKTTFTCPFGTYAFRRMPFGLCNAPATFQRCMMSIFSDMVGEIMEVFMDDLSVFGNTFDDCLDNLGKVLARCEEKNLVLNWEKCHFMVSSGIVLGHIVSSKGIEVDKSKIELITKLPTPKTVKDVRSFLGHAGFYRRFIEGFSSIAKPLCKLLLKDTPFDWTEACQEAFTKLIGKLTSAPIMQAPDWSLPFELMCDASDYAIGAVLGQRKDKKPHVIYYASRTLNSTQMNYTTTEKELLAIVFALDKFRSYLIGSPIVCFTDHAALKYLFTKKDAKARLIRWILLLQEFNLIIKDKKGVENVVADHLSRLIFEDNMEHLPINDEFPDEHLFSLSNLPWYAYIVNYLAVGEIPKDWSTQDKRKFLVEKKALLYLYNSRLHKHPGKLRSRWDGPYIVKHVSEHGAIEVEDPRDGCTFKVNGQRLKPALERFVQEEETIPLEDPVYRDD</sequence>
<feature type="compositionally biased region" description="Polar residues" evidence="8">
    <location>
        <begin position="902"/>
        <end position="926"/>
    </location>
</feature>
<dbReference type="InterPro" id="IPR000477">
    <property type="entry name" value="RT_dom"/>
</dbReference>
<feature type="region of interest" description="Disordered" evidence="8">
    <location>
        <begin position="898"/>
        <end position="937"/>
    </location>
</feature>
<evidence type="ECO:0000256" key="8">
    <source>
        <dbReference type="SAM" id="MobiDB-lite"/>
    </source>
</evidence>
<evidence type="ECO:0000259" key="10">
    <source>
        <dbReference type="Pfam" id="PF03372"/>
    </source>
</evidence>
<feature type="domain" description="Retrotransposon gag" evidence="11">
    <location>
        <begin position="649"/>
        <end position="742"/>
    </location>
</feature>
<dbReference type="Pfam" id="PF00078">
    <property type="entry name" value="RVT_1"/>
    <property type="match status" value="1"/>
</dbReference>
<evidence type="ECO:0000259" key="9">
    <source>
        <dbReference type="Pfam" id="PF00078"/>
    </source>
</evidence>
<dbReference type="InterPro" id="IPR043128">
    <property type="entry name" value="Rev_trsase/Diguanyl_cyclase"/>
</dbReference>
<dbReference type="Pfam" id="PF03372">
    <property type="entry name" value="Exo_endo_phos"/>
    <property type="match status" value="1"/>
</dbReference>
<dbReference type="InterPro" id="IPR043502">
    <property type="entry name" value="DNA/RNA_pol_sf"/>
</dbReference>
<feature type="compositionally biased region" description="Polar residues" evidence="8">
    <location>
        <begin position="554"/>
        <end position="564"/>
    </location>
</feature>
<reference evidence="13" key="1">
    <citation type="submission" date="2018-02" db="EMBL/GenBank/DDBJ databases">
        <authorList>
            <person name="Cohen D.B."/>
            <person name="Kent A.D."/>
        </authorList>
    </citation>
    <scope>NUCLEOTIDE SEQUENCE</scope>
</reference>
<dbReference type="Gene3D" id="3.30.70.270">
    <property type="match status" value="2"/>
</dbReference>
<evidence type="ECO:0000256" key="6">
    <source>
        <dbReference type="ARBA" id="ARBA00022801"/>
    </source>
</evidence>
<feature type="domain" description="Endonuclease/exonuclease/phosphatase" evidence="10">
    <location>
        <begin position="88"/>
        <end position="265"/>
    </location>
</feature>
<evidence type="ECO:0000256" key="2">
    <source>
        <dbReference type="ARBA" id="ARBA00022679"/>
    </source>
</evidence>
<dbReference type="Pfam" id="PF03732">
    <property type="entry name" value="Retrotrans_gag"/>
    <property type="match status" value="1"/>
</dbReference>
<evidence type="ECO:0000256" key="5">
    <source>
        <dbReference type="ARBA" id="ARBA00022759"/>
    </source>
</evidence>
<dbReference type="Gene3D" id="3.60.10.10">
    <property type="entry name" value="Endonuclease/exonuclease/phosphatase"/>
    <property type="match status" value="1"/>
</dbReference>
<evidence type="ECO:0000256" key="1">
    <source>
        <dbReference type="ARBA" id="ARBA00012493"/>
    </source>
</evidence>
<feature type="region of interest" description="Disordered" evidence="8">
    <location>
        <begin position="554"/>
        <end position="574"/>
    </location>
</feature>
<dbReference type="SUPFAM" id="SSF56219">
    <property type="entry name" value="DNase I-like"/>
    <property type="match status" value="1"/>
</dbReference>
<dbReference type="EMBL" id="OIVN01000181">
    <property type="protein sequence ID" value="SPC75802.1"/>
    <property type="molecule type" value="Genomic_DNA"/>
</dbReference>
<dbReference type="Pfam" id="PF17917">
    <property type="entry name" value="RT_RNaseH"/>
    <property type="match status" value="1"/>
</dbReference>
<dbReference type="FunFam" id="3.10.20.370:FF:000001">
    <property type="entry name" value="Retrovirus-related Pol polyprotein from transposon 17.6-like protein"/>
    <property type="match status" value="1"/>
</dbReference>
<keyword evidence="5" id="KW-0255">Endonuclease</keyword>
<dbReference type="FunFam" id="3.30.70.270:FF:000026">
    <property type="entry name" value="Transposon Ty3-G Gag-Pol polyprotein"/>
    <property type="match status" value="1"/>
</dbReference>
<dbReference type="GO" id="GO:0003964">
    <property type="term" value="F:RNA-directed DNA polymerase activity"/>
    <property type="evidence" value="ECO:0007669"/>
    <property type="project" value="UniProtKB-KW"/>
</dbReference>
<keyword evidence="7" id="KW-0695">RNA-directed DNA polymerase</keyword>
<dbReference type="PANTHER" id="PTHR37984">
    <property type="entry name" value="PROTEIN CBG26694"/>
    <property type="match status" value="1"/>
</dbReference>
<keyword evidence="3" id="KW-0548">Nucleotidyltransferase</keyword>
<keyword evidence="6" id="KW-0378">Hydrolase</keyword>
<feature type="compositionally biased region" description="Low complexity" evidence="8">
    <location>
        <begin position="927"/>
        <end position="936"/>
    </location>
</feature>
<dbReference type="CDD" id="cd01647">
    <property type="entry name" value="RT_LTR"/>
    <property type="match status" value="1"/>
</dbReference>